<evidence type="ECO:0000313" key="10">
    <source>
        <dbReference type="Proteomes" id="UP000214365"/>
    </source>
</evidence>
<accession>A0A225AF92</accession>
<evidence type="ECO:0000256" key="4">
    <source>
        <dbReference type="ARBA" id="ARBA00023125"/>
    </source>
</evidence>
<dbReference type="Proteomes" id="UP000214365">
    <property type="component" value="Unassembled WGS sequence"/>
</dbReference>
<dbReference type="Gene3D" id="4.10.240.10">
    <property type="entry name" value="Zn(2)-C6 fungal-type DNA-binding domain"/>
    <property type="match status" value="1"/>
</dbReference>
<dbReference type="GO" id="GO:0005634">
    <property type="term" value="C:nucleus"/>
    <property type="evidence" value="ECO:0007669"/>
    <property type="project" value="UniProtKB-SubCell"/>
</dbReference>
<name>A0A225AF92_TALAT</name>
<dbReference type="PROSITE" id="PS50048">
    <property type="entry name" value="ZN2_CY6_FUNGAL_2"/>
    <property type="match status" value="1"/>
</dbReference>
<evidence type="ECO:0000256" key="5">
    <source>
        <dbReference type="ARBA" id="ARBA00023163"/>
    </source>
</evidence>
<dbReference type="CDD" id="cd12148">
    <property type="entry name" value="fungal_TF_MHR"/>
    <property type="match status" value="1"/>
</dbReference>
<dbReference type="STRING" id="1441469.A0A225AF92"/>
<feature type="region of interest" description="Disordered" evidence="7">
    <location>
        <begin position="1"/>
        <end position="24"/>
    </location>
</feature>
<dbReference type="PROSITE" id="PS00463">
    <property type="entry name" value="ZN2_CY6_FUNGAL_1"/>
    <property type="match status" value="1"/>
</dbReference>
<evidence type="ECO:0000259" key="8">
    <source>
        <dbReference type="PROSITE" id="PS50048"/>
    </source>
</evidence>
<keyword evidence="2" id="KW-0479">Metal-binding</keyword>
<dbReference type="AlphaFoldDB" id="A0A225AF92"/>
<evidence type="ECO:0000256" key="1">
    <source>
        <dbReference type="ARBA" id="ARBA00004123"/>
    </source>
</evidence>
<dbReference type="InterPro" id="IPR036864">
    <property type="entry name" value="Zn2-C6_fun-type_DNA-bd_sf"/>
</dbReference>
<dbReference type="CDD" id="cd00067">
    <property type="entry name" value="GAL4"/>
    <property type="match status" value="1"/>
</dbReference>
<dbReference type="InterPro" id="IPR001138">
    <property type="entry name" value="Zn2Cys6_DnaBD"/>
</dbReference>
<dbReference type="GO" id="GO:0003677">
    <property type="term" value="F:DNA binding"/>
    <property type="evidence" value="ECO:0007669"/>
    <property type="project" value="UniProtKB-KW"/>
</dbReference>
<evidence type="ECO:0000256" key="6">
    <source>
        <dbReference type="ARBA" id="ARBA00023242"/>
    </source>
</evidence>
<reference evidence="9 10" key="1">
    <citation type="submission" date="2015-06" db="EMBL/GenBank/DDBJ databases">
        <title>Talaromyces atroroseus IBT 11181 draft genome.</title>
        <authorList>
            <person name="Rasmussen K.B."/>
            <person name="Rasmussen S."/>
            <person name="Petersen B."/>
            <person name="Sicheritz-Ponten T."/>
            <person name="Mortensen U.H."/>
            <person name="Thrane U."/>
        </authorList>
    </citation>
    <scope>NUCLEOTIDE SEQUENCE [LARGE SCALE GENOMIC DNA]</scope>
    <source>
        <strain evidence="9 10">IBT 11181</strain>
    </source>
</reference>
<feature type="domain" description="Zn(2)-C6 fungal-type" evidence="8">
    <location>
        <begin position="36"/>
        <end position="66"/>
    </location>
</feature>
<evidence type="ECO:0000256" key="2">
    <source>
        <dbReference type="ARBA" id="ARBA00022723"/>
    </source>
</evidence>
<dbReference type="RefSeq" id="XP_020120103.1">
    <property type="nucleotide sequence ID" value="XM_020267274.1"/>
</dbReference>
<dbReference type="SUPFAM" id="SSF57701">
    <property type="entry name" value="Zn2/Cys6 DNA-binding domain"/>
    <property type="match status" value="1"/>
</dbReference>
<dbReference type="PANTHER" id="PTHR47338:SF28">
    <property type="entry name" value="C6 TRANSCRIPTION FACTOR"/>
    <property type="match status" value="1"/>
</dbReference>
<dbReference type="InterPro" id="IPR050815">
    <property type="entry name" value="TF_fung"/>
</dbReference>
<dbReference type="GeneID" id="31004704"/>
<feature type="compositionally biased region" description="Polar residues" evidence="7">
    <location>
        <begin position="122"/>
        <end position="134"/>
    </location>
</feature>
<keyword evidence="5" id="KW-0804">Transcription</keyword>
<feature type="compositionally biased region" description="Basic and acidic residues" evidence="7">
    <location>
        <begin position="107"/>
        <end position="120"/>
    </location>
</feature>
<dbReference type="InterPro" id="IPR007219">
    <property type="entry name" value="XnlR_reg_dom"/>
</dbReference>
<keyword evidence="3" id="KW-0805">Transcription regulation</keyword>
<keyword evidence="6" id="KW-0539">Nucleus</keyword>
<dbReference type="Pfam" id="PF04082">
    <property type="entry name" value="Fungal_trans"/>
    <property type="match status" value="1"/>
</dbReference>
<dbReference type="PANTHER" id="PTHR47338">
    <property type="entry name" value="ZN(II)2CYS6 TRANSCRIPTION FACTOR (EUROFUNG)-RELATED"/>
    <property type="match status" value="1"/>
</dbReference>
<proteinExistence type="predicted"/>
<evidence type="ECO:0000313" key="9">
    <source>
        <dbReference type="EMBL" id="OKL59982.1"/>
    </source>
</evidence>
<sequence>MSASDAVRESSFPGSQTEEDDAEELERRKKAVAITACELCKARKVRCDRAEPSCGWCTRHGRQCIYRARQKPGFRAGYVRGLETKVNRLEAMLHTLGRRVEDHFSVQDYGKEPTGDDHHQRFQASMPSPGTKTQPTDERIRSARASELMSVQSLMNSSRLTETAESPSDLPAGELLYGLVDLYFKHVNTWCPILDRKVTVDGFFGPSIPDEADRIVLYAIVATALRFSQDSSLTPGYRKRYHAAARDKVLLHSLQNPSVKSLQALVILAWDFLGSSDNLPSVNIVAVMVRTVLQLNLQVESGLSQSSAAREKAPLGPLRDSILPQPISWIEEEGRRRLFWMIYIIERYSAVATTADFVLNEAEIDRYLPCRYDLFSQNRPVETRYSRGPGRSSILINQPENLGSFSYHCEVMRSLSRVQMFLQTPVDICSLAEVEQWQNSYRELDDELNAWLSNLPDDYSRVSQLCHSDPTSKISNWINLHAAFVTSVVRLHSCAAYPTVRSHIFTPSFYASQRCLTAVQSLREIAQDVMNTGMLNLLGPHFAFSLYVAARLLLVHAACTGAETDPNCEFFISILDQMGQYWSISRQYAQLLNQICKRSRMEWPLNNAMTLSIPKALAMMRRRAYEIHISAIQRSSGSAKPLPTRTVTAEDLEYLQVFDFFRYPRLPTAMVNSGDSLYGSFLNIDSVLTGKDYFTASTSFPAGALNMGWSYGPS</sequence>
<organism evidence="9 10">
    <name type="scientific">Talaromyces atroroseus</name>
    <dbReference type="NCBI Taxonomy" id="1441469"/>
    <lineage>
        <taxon>Eukaryota</taxon>
        <taxon>Fungi</taxon>
        <taxon>Dikarya</taxon>
        <taxon>Ascomycota</taxon>
        <taxon>Pezizomycotina</taxon>
        <taxon>Eurotiomycetes</taxon>
        <taxon>Eurotiomycetidae</taxon>
        <taxon>Eurotiales</taxon>
        <taxon>Trichocomaceae</taxon>
        <taxon>Talaromyces</taxon>
        <taxon>Talaromyces sect. Trachyspermi</taxon>
    </lineage>
</organism>
<dbReference type="Pfam" id="PF00172">
    <property type="entry name" value="Zn_clus"/>
    <property type="match status" value="1"/>
</dbReference>
<dbReference type="SMART" id="SM00066">
    <property type="entry name" value="GAL4"/>
    <property type="match status" value="1"/>
</dbReference>
<dbReference type="EMBL" id="LFMY01000006">
    <property type="protein sequence ID" value="OKL59982.1"/>
    <property type="molecule type" value="Genomic_DNA"/>
</dbReference>
<evidence type="ECO:0000256" key="7">
    <source>
        <dbReference type="SAM" id="MobiDB-lite"/>
    </source>
</evidence>
<dbReference type="GO" id="GO:0006351">
    <property type="term" value="P:DNA-templated transcription"/>
    <property type="evidence" value="ECO:0007669"/>
    <property type="project" value="InterPro"/>
</dbReference>
<keyword evidence="10" id="KW-1185">Reference proteome</keyword>
<dbReference type="GO" id="GO:0000981">
    <property type="term" value="F:DNA-binding transcription factor activity, RNA polymerase II-specific"/>
    <property type="evidence" value="ECO:0007669"/>
    <property type="project" value="InterPro"/>
</dbReference>
<keyword evidence="4" id="KW-0238">DNA-binding</keyword>
<comment type="subcellular location">
    <subcellularLocation>
        <location evidence="1">Nucleus</location>
    </subcellularLocation>
</comment>
<dbReference type="OrthoDB" id="3936150at2759"/>
<comment type="caution">
    <text evidence="9">The sequence shown here is derived from an EMBL/GenBank/DDBJ whole genome shotgun (WGS) entry which is preliminary data.</text>
</comment>
<protein>
    <recommendedName>
        <fullName evidence="8">Zn(2)-C6 fungal-type domain-containing protein</fullName>
    </recommendedName>
</protein>
<evidence type="ECO:0000256" key="3">
    <source>
        <dbReference type="ARBA" id="ARBA00023015"/>
    </source>
</evidence>
<feature type="region of interest" description="Disordered" evidence="7">
    <location>
        <begin position="107"/>
        <end position="138"/>
    </location>
</feature>
<gene>
    <name evidence="9" type="ORF">UA08_04948</name>
</gene>
<dbReference type="GO" id="GO:0008270">
    <property type="term" value="F:zinc ion binding"/>
    <property type="evidence" value="ECO:0007669"/>
    <property type="project" value="InterPro"/>
</dbReference>